<dbReference type="EMBL" id="CAAKMV010000152">
    <property type="protein sequence ID" value="VIO61167.1"/>
    <property type="molecule type" value="Genomic_DNA"/>
</dbReference>
<reference evidence="1" key="1">
    <citation type="submission" date="2019-04" db="EMBL/GenBank/DDBJ databases">
        <authorList>
            <person name="Melise S."/>
            <person name="Noan J."/>
            <person name="Okalmin O."/>
        </authorList>
    </citation>
    <scope>NUCLEOTIDE SEQUENCE</scope>
    <source>
        <strain evidence="1">FN9</strain>
    </source>
</reference>
<name>A0A2H3GHS0_GIBZA</name>
<dbReference type="AlphaFoldDB" id="A0A2H3GHS0"/>
<gene>
    <name evidence="1" type="ORF">FUG_LOCUS431299</name>
</gene>
<proteinExistence type="predicted"/>
<accession>A0A2H3GHS0</accession>
<evidence type="ECO:0000313" key="1">
    <source>
        <dbReference type="EMBL" id="VIO61167.1"/>
    </source>
</evidence>
<protein>
    <submittedName>
        <fullName evidence="1">Uncharacterized protein</fullName>
    </submittedName>
</protein>
<organism evidence="1">
    <name type="scientific">Gibberella zeae</name>
    <name type="common">Wheat head blight fungus</name>
    <name type="synonym">Fusarium graminearum</name>
    <dbReference type="NCBI Taxonomy" id="5518"/>
    <lineage>
        <taxon>Eukaryota</taxon>
        <taxon>Fungi</taxon>
        <taxon>Dikarya</taxon>
        <taxon>Ascomycota</taxon>
        <taxon>Pezizomycotina</taxon>
        <taxon>Sordariomycetes</taxon>
        <taxon>Hypocreomycetidae</taxon>
        <taxon>Hypocreales</taxon>
        <taxon>Nectriaceae</taxon>
        <taxon>Fusarium</taxon>
    </lineage>
</organism>
<sequence>MHISGLLLAFAATASAVDLRAWTGSSCDGAFLACVGLNPNVCCVFSNSAGSGRLSVSVNAIPNAWRIRTQANTGGGCTYMANEQESNGRTDLCMAYNSRGDRTGAKYWFLGRKRAAAKSCPAEQAEGKCEATAEPNALGLVDGTMYNIAGLSEEKVQELEKIAVTGAGADAVPAEFEILMEA</sequence>